<dbReference type="PANTHER" id="PTHR37542">
    <property type="entry name" value="HELO DOMAIN-CONTAINING PROTEIN-RELATED"/>
    <property type="match status" value="1"/>
</dbReference>
<dbReference type="SUPFAM" id="SSF56112">
    <property type="entry name" value="Protein kinase-like (PK-like)"/>
    <property type="match status" value="1"/>
</dbReference>
<dbReference type="PANTHER" id="PTHR37542:SF1">
    <property type="entry name" value="PRION-INHIBITION AND PROPAGATION HELO DOMAIN-CONTAINING PROTEIN"/>
    <property type="match status" value="1"/>
</dbReference>
<dbReference type="Gene3D" id="1.10.510.10">
    <property type="entry name" value="Transferase(Phosphotransferase) domain 1"/>
    <property type="match status" value="1"/>
</dbReference>
<dbReference type="Pfam" id="PF14479">
    <property type="entry name" value="HeLo"/>
    <property type="match status" value="1"/>
</dbReference>
<gene>
    <name evidence="3" type="ORF">LAWI1_G001779</name>
</gene>
<organism evidence="3 4">
    <name type="scientific">Lachnellula willkommii</name>
    <dbReference type="NCBI Taxonomy" id="215461"/>
    <lineage>
        <taxon>Eukaryota</taxon>
        <taxon>Fungi</taxon>
        <taxon>Dikarya</taxon>
        <taxon>Ascomycota</taxon>
        <taxon>Pezizomycotina</taxon>
        <taxon>Leotiomycetes</taxon>
        <taxon>Helotiales</taxon>
        <taxon>Lachnaceae</taxon>
        <taxon>Lachnellula</taxon>
    </lineage>
</organism>
<evidence type="ECO:0000259" key="1">
    <source>
        <dbReference type="Pfam" id="PF14479"/>
    </source>
</evidence>
<proteinExistence type="predicted"/>
<reference evidence="3 4" key="1">
    <citation type="submission" date="2018-05" db="EMBL/GenBank/DDBJ databases">
        <title>Genome sequencing and assembly of the regulated plant pathogen Lachnellula willkommii and related sister species for the development of diagnostic species identification markers.</title>
        <authorList>
            <person name="Giroux E."/>
            <person name="Bilodeau G."/>
        </authorList>
    </citation>
    <scope>NUCLEOTIDE SEQUENCE [LARGE SCALE GENOMIC DNA]</scope>
    <source>
        <strain evidence="3 4">CBS 172.35</strain>
    </source>
</reference>
<dbReference type="InterPro" id="IPR038305">
    <property type="entry name" value="HeLo_sf"/>
</dbReference>
<feature type="domain" description="DUF7580" evidence="2">
    <location>
        <begin position="430"/>
        <end position="652"/>
    </location>
</feature>
<evidence type="ECO:0000259" key="2">
    <source>
        <dbReference type="Pfam" id="PF24476"/>
    </source>
</evidence>
<dbReference type="EMBL" id="QGML01000269">
    <property type="protein sequence ID" value="TVY92673.1"/>
    <property type="molecule type" value="Genomic_DNA"/>
</dbReference>
<dbReference type="InterPro" id="IPR056002">
    <property type="entry name" value="DUF7580"/>
</dbReference>
<name>A0A559MI94_9HELO</name>
<feature type="domain" description="Prion-inhibition and propagation HeLo" evidence="1">
    <location>
        <begin position="8"/>
        <end position="233"/>
    </location>
</feature>
<dbReference type="Proteomes" id="UP000315522">
    <property type="component" value="Unassembled WGS sequence"/>
</dbReference>
<evidence type="ECO:0000313" key="4">
    <source>
        <dbReference type="Proteomes" id="UP000315522"/>
    </source>
</evidence>
<accession>A0A559MI94</accession>
<comment type="caution">
    <text evidence="3">The sequence shown here is derived from an EMBL/GenBank/DDBJ whole genome shotgun (WGS) entry which is preliminary data.</text>
</comment>
<dbReference type="InterPro" id="IPR011009">
    <property type="entry name" value="Kinase-like_dom_sf"/>
</dbReference>
<dbReference type="Pfam" id="PF24476">
    <property type="entry name" value="DUF7580"/>
    <property type="match status" value="1"/>
</dbReference>
<sequence length="657" mass="73942">MDPISAAGIALSVASLASQVFMGCIQGIQFIITAKNLPEESKYLNLRLRMEQQRLFAWSETSGLMDHQEDNGRKIQESNTFVIHRTTILDLLVQIQCLFKEFEKAQTKNKHLQIAPEPVNSEDELIYDPAKDSSSAHVPLSEPRRRFIIRAMKELKSKAEGVAGGLSTGRRRLLWAAFDKAAFENLLQRFSTLNDNMTDILDFRLQTEIHRTTQDTNRGVLQLHKDLASLHQLVKALDIKMQARSYPVHEIPQYAPTNDAAGLRLLAQLAKFKAFNESLDTEGPAPWDEATAMVLQLGQPDAEKANTKIERSRIHLNPKTFSTDLTAIRCEAIFEDDNGEKQRVWIEWKEYDYQKPGALSPPALIVDRVQKLASLLHHSPKPEAFRVPHCLGYFDNGPRESSELDSEGEEEALDPRIGFVFEKPKDEGVSPDTPPVSLFDLLSSSPKPRVTDRIRLAHAVANCLLYLHSVNWLHKGLRSHNIVFFPTASKDKKGGINKVDYSKPYLSGFDFARPARADEMTEIPGDIPEYNMYRHPSTQGQGFGPRESFRKSFDIYSLGVVLVELASWQTIDRVLDLEVGRMRTAMKIRDTLLEESRIQEVGSNMGEMYERATAKCLAGGSELGILETDDETSDAVAAKLSMAFYEDVVKKLGDVKV</sequence>
<evidence type="ECO:0000313" key="3">
    <source>
        <dbReference type="EMBL" id="TVY92673.1"/>
    </source>
</evidence>
<dbReference type="InterPro" id="IPR029498">
    <property type="entry name" value="HeLo_dom"/>
</dbReference>
<dbReference type="Gene3D" id="1.20.120.1020">
    <property type="entry name" value="Prion-inhibition and propagation, HeLo domain"/>
    <property type="match status" value="1"/>
</dbReference>
<keyword evidence="4" id="KW-1185">Reference proteome</keyword>
<dbReference type="AlphaFoldDB" id="A0A559MI94"/>
<protein>
    <submittedName>
        <fullName evidence="3">Uncharacterized protein</fullName>
    </submittedName>
</protein>